<evidence type="ECO:0000313" key="2">
    <source>
        <dbReference type="WBParaSite" id="L893_g13642.t1"/>
    </source>
</evidence>
<keyword evidence="1" id="KW-1185">Reference proteome</keyword>
<dbReference type="AlphaFoldDB" id="A0A1I7Y8S7"/>
<name>A0A1I7Y8S7_9BILA</name>
<accession>A0A1I7Y8S7</accession>
<dbReference type="Proteomes" id="UP000095287">
    <property type="component" value="Unplaced"/>
</dbReference>
<organism evidence="1 2">
    <name type="scientific">Steinernema glaseri</name>
    <dbReference type="NCBI Taxonomy" id="37863"/>
    <lineage>
        <taxon>Eukaryota</taxon>
        <taxon>Metazoa</taxon>
        <taxon>Ecdysozoa</taxon>
        <taxon>Nematoda</taxon>
        <taxon>Chromadorea</taxon>
        <taxon>Rhabditida</taxon>
        <taxon>Tylenchina</taxon>
        <taxon>Panagrolaimomorpha</taxon>
        <taxon>Strongyloidoidea</taxon>
        <taxon>Steinernematidae</taxon>
        <taxon>Steinernema</taxon>
    </lineage>
</organism>
<protein>
    <submittedName>
        <fullName evidence="2">FLYWCH-type domain-containing protein</fullName>
    </submittedName>
</protein>
<dbReference type="WBParaSite" id="L893_g13642.t1">
    <property type="protein sequence ID" value="L893_g13642.t1"/>
    <property type="gene ID" value="L893_g13642"/>
</dbReference>
<evidence type="ECO:0000313" key="1">
    <source>
        <dbReference type="Proteomes" id="UP000095287"/>
    </source>
</evidence>
<sequence>MNPVDEPSCSQTEPDLVQFQSFSSKRNRTSVEKFGTGVYMRGGFSYRLDKMLKREAGMGSYRCTDVKCHGRAKIHPESGMGKVVSGHDHPPSDAEAQVRLAKDAIEVAARTTAAEGGTEVVKAAVEAIRSTFSKDVLAKTSSSEVFERNFQRSLKRRNPDLERDRKKRVLPEREENPELVQFESYSSKKNRTSLEKFGTGIFMHAGYSYRLDKMLKKMEGCGSFRCVDTRCRGRARINIVTGMGHVVLDHYHAPTPEAAQVRLARDVLEAAARTAQVDRDPAAARQTVEAIRSSLTEDALEYTSSQAVLTRTFHRSRKRLMQLSEDGKEVEESEDENTGCGTLGDILKKMAEGEVHRVQDYLKEETTDFMN</sequence>
<proteinExistence type="predicted"/>
<reference evidence="2" key="1">
    <citation type="submission" date="2016-11" db="UniProtKB">
        <authorList>
            <consortium name="WormBaseParasite"/>
        </authorList>
    </citation>
    <scope>IDENTIFICATION</scope>
</reference>